<dbReference type="InterPro" id="IPR036388">
    <property type="entry name" value="WH-like_DNA-bd_sf"/>
</dbReference>
<evidence type="ECO:0000256" key="3">
    <source>
        <dbReference type="ARBA" id="ARBA00023163"/>
    </source>
</evidence>
<proteinExistence type="predicted"/>
<evidence type="ECO:0000256" key="1">
    <source>
        <dbReference type="ARBA" id="ARBA00023015"/>
    </source>
</evidence>
<name>A0ABZ2MK99_9MICO</name>
<organism evidence="6 7">
    <name type="scientific">Janibacter alittae</name>
    <dbReference type="NCBI Taxonomy" id="3115209"/>
    <lineage>
        <taxon>Bacteria</taxon>
        <taxon>Bacillati</taxon>
        <taxon>Actinomycetota</taxon>
        <taxon>Actinomycetes</taxon>
        <taxon>Micrococcales</taxon>
        <taxon>Intrasporangiaceae</taxon>
        <taxon>Janibacter</taxon>
    </lineage>
</organism>
<dbReference type="PROSITE" id="PS50043">
    <property type="entry name" value="HTH_LUXR_2"/>
    <property type="match status" value="1"/>
</dbReference>
<dbReference type="EMBL" id="CP144913">
    <property type="protein sequence ID" value="WXB77309.1"/>
    <property type="molecule type" value="Genomic_DNA"/>
</dbReference>
<keyword evidence="7" id="KW-1185">Reference proteome</keyword>
<dbReference type="InterPro" id="IPR000792">
    <property type="entry name" value="Tscrpt_reg_LuxR_C"/>
</dbReference>
<gene>
    <name evidence="6" type="ORF">V1351_04395</name>
</gene>
<dbReference type="SMART" id="SM00421">
    <property type="entry name" value="HTH_LUXR"/>
    <property type="match status" value="1"/>
</dbReference>
<evidence type="ECO:0000313" key="7">
    <source>
        <dbReference type="Proteomes" id="UP001382727"/>
    </source>
</evidence>
<dbReference type="Proteomes" id="UP001382727">
    <property type="component" value="Chromosome"/>
</dbReference>
<reference evidence="6 7" key="1">
    <citation type="submission" date="2024-02" db="EMBL/GenBank/DDBJ databases">
        <title>Janibacter sp. nov., isolated from gut of marine sandworm.</title>
        <authorList>
            <person name="Kim B."/>
            <person name="Jun M.O."/>
            <person name="Shin N.-R."/>
        </authorList>
    </citation>
    <scope>NUCLEOTIDE SEQUENCE [LARGE SCALE GENOMIC DNA]</scope>
    <source>
        <strain evidence="6 7">A1S7</strain>
    </source>
</reference>
<dbReference type="RefSeq" id="WP_338751075.1">
    <property type="nucleotide sequence ID" value="NZ_CP144913.1"/>
</dbReference>
<dbReference type="CDD" id="cd06170">
    <property type="entry name" value="LuxR_C_like"/>
    <property type="match status" value="1"/>
</dbReference>
<feature type="compositionally biased region" description="Low complexity" evidence="4">
    <location>
        <begin position="411"/>
        <end position="424"/>
    </location>
</feature>
<feature type="region of interest" description="Disordered" evidence="4">
    <location>
        <begin position="399"/>
        <end position="425"/>
    </location>
</feature>
<dbReference type="Gene3D" id="1.10.10.10">
    <property type="entry name" value="Winged helix-like DNA-binding domain superfamily/Winged helix DNA-binding domain"/>
    <property type="match status" value="1"/>
</dbReference>
<protein>
    <submittedName>
        <fullName evidence="6">Helix-turn-helix transcriptional regulator</fullName>
    </submittedName>
</protein>
<dbReference type="PANTHER" id="PTHR44688">
    <property type="entry name" value="DNA-BINDING TRANSCRIPTIONAL ACTIVATOR DEVR_DOSR"/>
    <property type="match status" value="1"/>
</dbReference>
<dbReference type="SUPFAM" id="SSF46894">
    <property type="entry name" value="C-terminal effector domain of the bipartite response regulators"/>
    <property type="match status" value="1"/>
</dbReference>
<evidence type="ECO:0000256" key="4">
    <source>
        <dbReference type="SAM" id="MobiDB-lite"/>
    </source>
</evidence>
<keyword evidence="3" id="KW-0804">Transcription</keyword>
<sequence length="810" mass="86585">MTRANAGDWLPPSVIDDIDTVLDDPAPHAVVLGRTGDGQPVVARMLAARMTDAAETQDVLVLEGEDLAGEDVHERVRHLAGRGARLVLVPWTAAAPVVPHDLLASCSTLRLRPWSEQDVAEYLEHCHDVAPTGELVRTLAEATGGHPAFIRHFTSLRRSPAEPPSVLDPGLWEHALDRQMATLGPTARTLVDELAIGFMVHRAPLAPSLAETDRRDRVVEELDQHALLGPDGELLPLVRHTVRRGMPVHRIMRIGHAVVEGISDPTPHAAVIEELFAGGARCERLADITGDLGDSALHSAPENALAWYDRSEASGASLSDLAPRRAEALLRIGDVAAAAHICDLVLASGHDVDLDRVVSTAIVAHVERGLVSQARALALWASGALGTVPAVDLLATREAAGDPSQDDESTDTVAATAPTAGAPTLGRVAAETARHGLQTSLTGATAEAVGQLVKAAHLLPPAPSALSPYPVSLLAGWAALHVGDSTTARAVAERARPSLRPHIIQRELLLGWASLWQGDLSGARSHADRAAAGLHDSQLRNRLVLAGLRSGIARRTTDEAAAVQAWTDATQCLDRVEPDLFSLLALGELNIAAVRLRQTEALTADLDRAHQLLENLGSPPLWSTPLNWSSVQAAILANQPSAIAPHATALLHAAEHHPFAARLARAGKAWMHVLARDFDAAEVRAAVTGLAQVGQAWDGARLAAHAAARCDDPRQTASLRELARSLRDPDEDRSEPPAGESVPGSILLSEREVEVVRLVLDGKTYREVGEELYLSPRTVEHHMARIRQRSGAQTRRELLERLQRTLHLVS</sequence>
<feature type="domain" description="HTH luxR-type" evidence="5">
    <location>
        <begin position="741"/>
        <end position="806"/>
    </location>
</feature>
<keyword evidence="2" id="KW-0238">DNA-binding</keyword>
<dbReference type="PRINTS" id="PR00038">
    <property type="entry name" value="HTHLUXR"/>
</dbReference>
<keyword evidence="1" id="KW-0805">Transcription regulation</keyword>
<dbReference type="Pfam" id="PF00196">
    <property type="entry name" value="GerE"/>
    <property type="match status" value="1"/>
</dbReference>
<evidence type="ECO:0000259" key="5">
    <source>
        <dbReference type="PROSITE" id="PS50043"/>
    </source>
</evidence>
<accession>A0ABZ2MK99</accession>
<dbReference type="PROSITE" id="PS00622">
    <property type="entry name" value="HTH_LUXR_1"/>
    <property type="match status" value="1"/>
</dbReference>
<dbReference type="PANTHER" id="PTHR44688:SF16">
    <property type="entry name" value="DNA-BINDING TRANSCRIPTIONAL ACTIVATOR DEVR_DOSR"/>
    <property type="match status" value="1"/>
</dbReference>
<evidence type="ECO:0000256" key="2">
    <source>
        <dbReference type="ARBA" id="ARBA00023125"/>
    </source>
</evidence>
<evidence type="ECO:0000313" key="6">
    <source>
        <dbReference type="EMBL" id="WXB77309.1"/>
    </source>
</evidence>
<feature type="region of interest" description="Disordered" evidence="4">
    <location>
        <begin position="725"/>
        <end position="744"/>
    </location>
</feature>
<dbReference type="InterPro" id="IPR016032">
    <property type="entry name" value="Sig_transdc_resp-reg_C-effctor"/>
</dbReference>